<dbReference type="EMBL" id="CP110636">
    <property type="protein sequence ID" value="UZJ33826.1"/>
    <property type="molecule type" value="Genomic_DNA"/>
</dbReference>
<organism evidence="2 3">
    <name type="scientific">Streptomyces endophytica</name>
    <dbReference type="NCBI Taxonomy" id="2991496"/>
    <lineage>
        <taxon>Bacteria</taxon>
        <taxon>Bacillati</taxon>
        <taxon>Actinomycetota</taxon>
        <taxon>Actinomycetes</taxon>
        <taxon>Kitasatosporales</taxon>
        <taxon>Streptomycetaceae</taxon>
        <taxon>Streptomyces</taxon>
    </lineage>
</organism>
<name>A0ABY6PJ68_9ACTN</name>
<feature type="compositionally biased region" description="Pro residues" evidence="1">
    <location>
        <begin position="55"/>
        <end position="80"/>
    </location>
</feature>
<dbReference type="Proteomes" id="UP001164959">
    <property type="component" value="Chromosome"/>
</dbReference>
<accession>A0ABY6PJ68</accession>
<reference evidence="2" key="1">
    <citation type="submission" date="2022-11" db="EMBL/GenBank/DDBJ databases">
        <title>Identification and genomic analyses of a novel endophytic actinobacterium Streptomyces endophytica sp. nov. with potential for biocontrol of Yam anthracnose.</title>
        <authorList>
            <person name="Huang X."/>
        </authorList>
    </citation>
    <scope>NUCLEOTIDE SEQUENCE</scope>
    <source>
        <strain evidence="2">HNM0140</strain>
    </source>
</reference>
<feature type="region of interest" description="Disordered" evidence="1">
    <location>
        <begin position="36"/>
        <end position="135"/>
    </location>
</feature>
<keyword evidence="3" id="KW-1185">Reference proteome</keyword>
<gene>
    <name evidence="2" type="ORF">OJ254_30655</name>
</gene>
<feature type="compositionally biased region" description="Low complexity" evidence="1">
    <location>
        <begin position="93"/>
        <end position="115"/>
    </location>
</feature>
<protein>
    <submittedName>
        <fullName evidence="2">Uncharacterized protein</fullName>
    </submittedName>
</protein>
<evidence type="ECO:0000256" key="1">
    <source>
        <dbReference type="SAM" id="MobiDB-lite"/>
    </source>
</evidence>
<evidence type="ECO:0000313" key="2">
    <source>
        <dbReference type="EMBL" id="UZJ33826.1"/>
    </source>
</evidence>
<sequence length="152" mass="15534">MPGADRGPGLKVAQARRRLTSYTAAPEHFLDELLGASRAGSSAKGHSDTADVPADAPPGRPQPPVLAPPSPQPLVSPPAAPGSLSADSPNATPAEGPGEAEASSAARPQTTARPAARSKDHGRSGRRSLLHSAQVRITAQRLREAYAASTPF</sequence>
<evidence type="ECO:0000313" key="3">
    <source>
        <dbReference type="Proteomes" id="UP001164959"/>
    </source>
</evidence>
<dbReference type="RefSeq" id="WP_265364983.1">
    <property type="nucleotide sequence ID" value="NZ_CP110636.1"/>
</dbReference>
<proteinExistence type="predicted"/>